<dbReference type="EMBL" id="JAVDWU010000009">
    <property type="protein sequence ID" value="MDR7152055.1"/>
    <property type="molecule type" value="Genomic_DNA"/>
</dbReference>
<gene>
    <name evidence="1" type="ORF">J2W49_004031</name>
</gene>
<reference evidence="1 2" key="1">
    <citation type="submission" date="2023-07" db="EMBL/GenBank/DDBJ databases">
        <title>Sorghum-associated microbial communities from plants grown in Nebraska, USA.</title>
        <authorList>
            <person name="Schachtman D."/>
        </authorList>
    </citation>
    <scope>NUCLEOTIDE SEQUENCE [LARGE SCALE GENOMIC DNA]</scope>
    <source>
        <strain evidence="1 2">4249</strain>
    </source>
</reference>
<organism evidence="1 2">
    <name type="scientific">Hydrogenophaga palleronii</name>
    <dbReference type="NCBI Taxonomy" id="65655"/>
    <lineage>
        <taxon>Bacteria</taxon>
        <taxon>Pseudomonadati</taxon>
        <taxon>Pseudomonadota</taxon>
        <taxon>Betaproteobacteria</taxon>
        <taxon>Burkholderiales</taxon>
        <taxon>Comamonadaceae</taxon>
        <taxon>Hydrogenophaga</taxon>
    </lineage>
</organism>
<evidence type="ECO:0000313" key="2">
    <source>
        <dbReference type="Proteomes" id="UP001265700"/>
    </source>
</evidence>
<dbReference type="Proteomes" id="UP001265700">
    <property type="component" value="Unassembled WGS sequence"/>
</dbReference>
<keyword evidence="2" id="KW-1185">Reference proteome</keyword>
<protein>
    <submittedName>
        <fullName evidence="1">Uncharacterized protein</fullName>
    </submittedName>
</protein>
<name>A0ABU1WRW9_9BURK</name>
<sequence length="30" mass="3529">MQVSESQRIRELESENVFTWIQRCAGCVQT</sequence>
<proteinExistence type="predicted"/>
<accession>A0ABU1WRW9</accession>
<comment type="caution">
    <text evidence="1">The sequence shown here is derived from an EMBL/GenBank/DDBJ whole genome shotgun (WGS) entry which is preliminary data.</text>
</comment>
<evidence type="ECO:0000313" key="1">
    <source>
        <dbReference type="EMBL" id="MDR7152055.1"/>
    </source>
</evidence>